<feature type="chain" id="PRO_5019870975" evidence="1">
    <location>
        <begin position="24"/>
        <end position="178"/>
    </location>
</feature>
<gene>
    <name evidence="2" type="ORF">BDD43_3378</name>
</gene>
<dbReference type="RefSeq" id="WP_121198699.1">
    <property type="nucleotide sequence ID" value="NZ_RBKU01000001.1"/>
</dbReference>
<name>A0A495J2G7_9SPHI</name>
<dbReference type="OrthoDB" id="9813532at2"/>
<protein>
    <submittedName>
        <fullName evidence="2">CHAP domain-containing protein</fullName>
    </submittedName>
</protein>
<comment type="caution">
    <text evidence="2">The sequence shown here is derived from an EMBL/GenBank/DDBJ whole genome shotgun (WGS) entry which is preliminary data.</text>
</comment>
<feature type="signal peptide" evidence="1">
    <location>
        <begin position="1"/>
        <end position="23"/>
    </location>
</feature>
<evidence type="ECO:0000313" key="3">
    <source>
        <dbReference type="Proteomes" id="UP000268007"/>
    </source>
</evidence>
<keyword evidence="1" id="KW-0732">Signal</keyword>
<accession>A0A495J2G7</accession>
<dbReference type="Proteomes" id="UP000268007">
    <property type="component" value="Unassembled WGS sequence"/>
</dbReference>
<reference evidence="2 3" key="1">
    <citation type="submission" date="2018-10" db="EMBL/GenBank/DDBJ databases">
        <title>Genomic Encyclopedia of Archaeal and Bacterial Type Strains, Phase II (KMG-II): from individual species to whole genera.</title>
        <authorList>
            <person name="Goeker M."/>
        </authorList>
    </citation>
    <scope>NUCLEOTIDE SEQUENCE [LARGE SCALE GENOMIC DNA]</scope>
    <source>
        <strain evidence="2 3">DSM 18602</strain>
    </source>
</reference>
<organism evidence="2 3">
    <name type="scientific">Mucilaginibacter gracilis</name>
    <dbReference type="NCBI Taxonomy" id="423350"/>
    <lineage>
        <taxon>Bacteria</taxon>
        <taxon>Pseudomonadati</taxon>
        <taxon>Bacteroidota</taxon>
        <taxon>Sphingobacteriia</taxon>
        <taxon>Sphingobacteriales</taxon>
        <taxon>Sphingobacteriaceae</taxon>
        <taxon>Mucilaginibacter</taxon>
    </lineage>
</organism>
<proteinExistence type="predicted"/>
<dbReference type="AlphaFoldDB" id="A0A495J2G7"/>
<dbReference type="EMBL" id="RBKU01000001">
    <property type="protein sequence ID" value="RKR83176.1"/>
    <property type="molecule type" value="Genomic_DNA"/>
</dbReference>
<evidence type="ECO:0000313" key="2">
    <source>
        <dbReference type="EMBL" id="RKR83176.1"/>
    </source>
</evidence>
<keyword evidence="3" id="KW-1185">Reference proteome</keyword>
<sequence>MRNLFKFLLVPYGLLLCSPGCTALAQTREKVAAAYTSQIGVREATGHNDGVMVETYLHYCGLGKGEPWCASFVCWTFGQASVSNPRSGYCPNLFTPGHVIYKRSIHKPQKVPEQGDVWGLYFPDKRRVAHVGFVDQWGSKYVITVEGNTNEAGSREGDGVYRKRRPISSIYVVAKYIK</sequence>
<evidence type="ECO:0000256" key="1">
    <source>
        <dbReference type="SAM" id="SignalP"/>
    </source>
</evidence>